<dbReference type="Proteomes" id="UP000040576">
    <property type="component" value="Unassembled WGS sequence"/>
</dbReference>
<sequence length="71" mass="8219">MILHTLIPAELIFQEGQSSQTRNKFVVYNGIPLIVEVMNETDLQVKQILSTNPNHYLQTDIYPGARISYWQ</sequence>
<proteinExistence type="predicted"/>
<accession>A0A090ITR9</accession>
<dbReference type="EMBL" id="CCRF01000046">
    <property type="protein sequence ID" value="CEE01451.1"/>
    <property type="molecule type" value="Genomic_DNA"/>
</dbReference>
<name>A0A090ITR9_9BACI</name>
<protein>
    <submittedName>
        <fullName evidence="1">Uncharacterized protein</fullName>
    </submittedName>
</protein>
<organism evidence="1 2">
    <name type="scientific">Caldibacillus thermoamylovorans</name>
    <dbReference type="NCBI Taxonomy" id="35841"/>
    <lineage>
        <taxon>Bacteria</taxon>
        <taxon>Bacillati</taxon>
        <taxon>Bacillota</taxon>
        <taxon>Bacilli</taxon>
        <taxon>Bacillales</taxon>
        <taxon>Bacillaceae</taxon>
        <taxon>Caldibacillus</taxon>
    </lineage>
</organism>
<dbReference type="Pfam" id="PF14035">
    <property type="entry name" value="YlzJ"/>
    <property type="match status" value="1"/>
</dbReference>
<evidence type="ECO:0000313" key="2">
    <source>
        <dbReference type="Proteomes" id="UP000040576"/>
    </source>
</evidence>
<dbReference type="RefSeq" id="WP_034769879.1">
    <property type="nucleotide sequence ID" value="NZ_CCRF01000046.1"/>
</dbReference>
<keyword evidence="2" id="KW-1185">Reference proteome</keyword>
<dbReference type="InterPro" id="IPR025619">
    <property type="entry name" value="YlzJ"/>
</dbReference>
<gene>
    <name evidence="1" type="ORF">BT1A1_1623</name>
</gene>
<evidence type="ECO:0000313" key="1">
    <source>
        <dbReference type="EMBL" id="CEE01451.1"/>
    </source>
</evidence>
<reference evidence="1 2" key="1">
    <citation type="submission" date="2014-07" db="EMBL/GenBank/DDBJ databases">
        <authorList>
            <person name="Wibberg Daniel"/>
        </authorList>
    </citation>
    <scope>NUCLEOTIDE SEQUENCE [LARGE SCALE GENOMIC DNA]</scope>
</reference>
<dbReference type="AlphaFoldDB" id="A0A090ITR9"/>